<name>A0A1Q8HZ63_9ACTO</name>
<gene>
    <name evidence="2" type="ORF">BKH32_10285</name>
</gene>
<comment type="caution">
    <text evidence="2">The sequence shown here is derived from an EMBL/GenBank/DDBJ whole genome shotgun (WGS) entry which is preliminary data.</text>
</comment>
<accession>A0A1Q8HZ63</accession>
<feature type="region of interest" description="Disordered" evidence="1">
    <location>
        <begin position="189"/>
        <end position="213"/>
    </location>
</feature>
<proteinExistence type="predicted"/>
<sequence length="516" mass="55766">MAPVSITAHFPLGVYHGHAADGSPDPFPSPARLFSAFVSASHTGVTAGADGQVAPDIDEALTWLEEHPPNGLHVPSMAPVQSSSRVAYRKTGTIEKDQPKTAAKAISDGYAITGEIGWLWDDMPDGVCDALSRLCEDVPCLGEMDSPVVMSTEKVEANWRLDPAATAFTPEGLRVQVPAPGRTRVLRELHSRSRPPKAPTASADMFRPSGDSVRALPTSEECLRTVRYEAVKPVNNDESPWGDVLVFSAADGTERAFSAERRLGWCVAFHKALIKRIGEGAPPVVTGHYQRDLAAPANHLAIQYVPASVLAQSTLKAASGAPGAFLVMLPSDIGDDDRAVIWRALIGMTQVRSRWAEARLHRLGEVADARTFWRPPADGTRRLWSPTPVAVPEVTRQRGKWTFEDAILLSLGFVWRDHLEAVPKGTRGYRSLAAQVREHGAGAMWYHRITRNPSSYAHKMQRGMTAQPYTALLSAGDLLANTELAAVGQSRHLGGGLLVPADLPAELAQSVVGRRP</sequence>
<evidence type="ECO:0000313" key="3">
    <source>
        <dbReference type="Proteomes" id="UP000185736"/>
    </source>
</evidence>
<dbReference type="AlphaFoldDB" id="A0A1Q8HZ63"/>
<dbReference type="Proteomes" id="UP000185736">
    <property type="component" value="Unassembled WGS sequence"/>
</dbReference>
<organism evidence="2 3">
    <name type="scientific">Actinomyces oris</name>
    <dbReference type="NCBI Taxonomy" id="544580"/>
    <lineage>
        <taxon>Bacteria</taxon>
        <taxon>Bacillati</taxon>
        <taxon>Actinomycetota</taxon>
        <taxon>Actinomycetes</taxon>
        <taxon>Actinomycetales</taxon>
        <taxon>Actinomycetaceae</taxon>
        <taxon>Actinomyces</taxon>
    </lineage>
</organism>
<protein>
    <submittedName>
        <fullName evidence="2">Type I-U CRISPR-associated protein Cas5/Cas6</fullName>
    </submittedName>
</protein>
<dbReference type="EMBL" id="MSGO01000041">
    <property type="protein sequence ID" value="OLL14133.1"/>
    <property type="molecule type" value="Genomic_DNA"/>
</dbReference>
<reference evidence="2 3" key="1">
    <citation type="submission" date="2016-12" db="EMBL/GenBank/DDBJ databases">
        <title>Genomic comparison of strains in the 'Actinomyces naeslundii' group.</title>
        <authorList>
            <person name="Mughal S.R."/>
            <person name="Do T."/>
            <person name="Gilbert S.C."/>
            <person name="Witherden E.A."/>
            <person name="Didelot X."/>
            <person name="Beighton D."/>
        </authorList>
    </citation>
    <scope>NUCLEOTIDE SEQUENCE [LARGE SCALE GENOMIC DNA]</scope>
    <source>
        <strain evidence="2 3">S64C</strain>
    </source>
</reference>
<evidence type="ECO:0000256" key="1">
    <source>
        <dbReference type="SAM" id="MobiDB-lite"/>
    </source>
</evidence>
<dbReference type="NCBIfam" id="TIGR02165">
    <property type="entry name" value="cas5_6_GSU0054"/>
    <property type="match status" value="1"/>
</dbReference>
<dbReference type="InterPro" id="IPR019089">
    <property type="entry name" value="Cas_GSU0054"/>
</dbReference>
<evidence type="ECO:0000313" key="2">
    <source>
        <dbReference type="EMBL" id="OLL14133.1"/>
    </source>
</evidence>
<dbReference type="RefSeq" id="WP_075249950.1">
    <property type="nucleotide sequence ID" value="NZ_MSGO01000041.1"/>
</dbReference>